<evidence type="ECO:0000256" key="3">
    <source>
        <dbReference type="ARBA" id="ARBA00022630"/>
    </source>
</evidence>
<comment type="cofactor">
    <cofactor evidence="1 6">
        <name>FAD</name>
        <dbReference type="ChEBI" id="CHEBI:57692"/>
    </cofactor>
</comment>
<keyword evidence="3" id="KW-0285">Flavoprotein</keyword>
<evidence type="ECO:0000259" key="8">
    <source>
        <dbReference type="Pfam" id="PF01266"/>
    </source>
</evidence>
<feature type="transmembrane region" description="Helical" evidence="7">
    <location>
        <begin position="12"/>
        <end position="28"/>
    </location>
</feature>
<dbReference type="Gene3D" id="3.40.50.720">
    <property type="entry name" value="NAD(P)-binding Rossmann-like Domain"/>
    <property type="match status" value="1"/>
</dbReference>
<keyword evidence="7" id="KW-0812">Transmembrane</keyword>
<dbReference type="EMBL" id="LSSK01000651">
    <property type="protein sequence ID" value="OMH82496.1"/>
    <property type="molecule type" value="Genomic_DNA"/>
</dbReference>
<keyword evidence="7" id="KW-0472">Membrane</keyword>
<dbReference type="GO" id="GO:0071949">
    <property type="term" value="F:FAD binding"/>
    <property type="evidence" value="ECO:0007669"/>
    <property type="project" value="InterPro"/>
</dbReference>
<evidence type="ECO:0000313" key="9">
    <source>
        <dbReference type="EMBL" id="OMH82496.1"/>
    </source>
</evidence>
<feature type="binding site" evidence="6">
    <location>
        <position position="360"/>
    </location>
    <ligand>
        <name>D-dopa</name>
        <dbReference type="ChEBI" id="CHEBI:149689"/>
    </ligand>
</feature>
<evidence type="ECO:0000256" key="5">
    <source>
        <dbReference type="ARBA" id="ARBA00023002"/>
    </source>
</evidence>
<keyword evidence="4 6" id="KW-0274">FAD</keyword>
<comment type="caution">
    <text evidence="9">The sequence shown here is derived from an EMBL/GenBank/DDBJ whole genome shotgun (WGS) entry which is preliminary data.</text>
</comment>
<dbReference type="PIRSF" id="PIRSF000189">
    <property type="entry name" value="D-aa_oxidase"/>
    <property type="match status" value="1"/>
</dbReference>
<keyword evidence="7" id="KW-1133">Transmembrane helix</keyword>
<dbReference type="OrthoDB" id="409956at2759"/>
<name>A0A1R1PNF5_ZANCU</name>
<evidence type="ECO:0000256" key="1">
    <source>
        <dbReference type="ARBA" id="ARBA00001974"/>
    </source>
</evidence>
<keyword evidence="10" id="KW-1185">Reference proteome</keyword>
<dbReference type="PANTHER" id="PTHR11530">
    <property type="entry name" value="D-AMINO ACID OXIDASE"/>
    <property type="match status" value="1"/>
</dbReference>
<dbReference type="InterPro" id="IPR006181">
    <property type="entry name" value="D-amino_acid_oxidase_CS"/>
</dbReference>
<protein>
    <submittedName>
        <fullName evidence="9">D-amino-acid oxidase</fullName>
    </submittedName>
</protein>
<feature type="binding site" evidence="6">
    <location>
        <position position="331"/>
    </location>
    <ligand>
        <name>D-dopa</name>
        <dbReference type="ChEBI" id="CHEBI:149689"/>
    </ligand>
</feature>
<dbReference type="InterPro" id="IPR006076">
    <property type="entry name" value="FAD-dep_OxRdtase"/>
</dbReference>
<dbReference type="Gene3D" id="3.30.9.10">
    <property type="entry name" value="D-Amino Acid Oxidase, subunit A, domain 2"/>
    <property type="match status" value="1"/>
</dbReference>
<evidence type="ECO:0000313" key="10">
    <source>
        <dbReference type="Proteomes" id="UP000188320"/>
    </source>
</evidence>
<comment type="similarity">
    <text evidence="2">Belongs to the DAMOX/DASOX family.</text>
</comment>
<evidence type="ECO:0000256" key="7">
    <source>
        <dbReference type="SAM" id="Phobius"/>
    </source>
</evidence>
<dbReference type="AlphaFoldDB" id="A0A1R1PNF5"/>
<dbReference type="SUPFAM" id="SSF51971">
    <property type="entry name" value="Nucleotide-binding domain"/>
    <property type="match status" value="1"/>
</dbReference>
<evidence type="ECO:0000256" key="6">
    <source>
        <dbReference type="PIRSR" id="PIRSR000189-1"/>
    </source>
</evidence>
<reference evidence="10" key="1">
    <citation type="submission" date="2017-01" db="EMBL/GenBank/DDBJ databases">
        <authorList>
            <person name="Wang Y."/>
            <person name="White M."/>
            <person name="Kvist S."/>
            <person name="Moncalvo J.-M."/>
        </authorList>
    </citation>
    <scope>NUCLEOTIDE SEQUENCE [LARGE SCALE GENOMIC DNA]</scope>
    <source>
        <strain evidence="10">COL-18-3</strain>
    </source>
</reference>
<organism evidence="9 10">
    <name type="scientific">Zancudomyces culisetae</name>
    <name type="common">Gut fungus</name>
    <name type="synonym">Smittium culisetae</name>
    <dbReference type="NCBI Taxonomy" id="1213189"/>
    <lineage>
        <taxon>Eukaryota</taxon>
        <taxon>Fungi</taxon>
        <taxon>Fungi incertae sedis</taxon>
        <taxon>Zoopagomycota</taxon>
        <taxon>Kickxellomycotina</taxon>
        <taxon>Harpellomycetes</taxon>
        <taxon>Harpellales</taxon>
        <taxon>Legeriomycetaceae</taxon>
        <taxon>Zancudomyces</taxon>
    </lineage>
</organism>
<evidence type="ECO:0000256" key="4">
    <source>
        <dbReference type="ARBA" id="ARBA00022827"/>
    </source>
</evidence>
<dbReference type="Proteomes" id="UP000188320">
    <property type="component" value="Unassembled WGS sequence"/>
</dbReference>
<feature type="domain" description="FAD dependent oxidoreductase" evidence="8">
    <location>
        <begin position="12"/>
        <end position="370"/>
    </location>
</feature>
<dbReference type="GO" id="GO:0005737">
    <property type="term" value="C:cytoplasm"/>
    <property type="evidence" value="ECO:0007669"/>
    <property type="project" value="TreeGrafter"/>
</dbReference>
<proteinExistence type="inferred from homology"/>
<dbReference type="GO" id="GO:0003884">
    <property type="term" value="F:D-amino-acid oxidase activity"/>
    <property type="evidence" value="ECO:0007669"/>
    <property type="project" value="InterPro"/>
</dbReference>
<gene>
    <name evidence="9" type="ORF">AX774_g4023</name>
</gene>
<dbReference type="GO" id="GO:0019478">
    <property type="term" value="P:D-amino acid catabolic process"/>
    <property type="evidence" value="ECO:0007669"/>
    <property type="project" value="TreeGrafter"/>
</dbReference>
<dbReference type="PROSITE" id="PS00677">
    <property type="entry name" value="DAO"/>
    <property type="match status" value="1"/>
</dbReference>
<dbReference type="SUPFAM" id="SSF54373">
    <property type="entry name" value="FAD-linked reductases, C-terminal domain"/>
    <property type="match status" value="1"/>
</dbReference>
<dbReference type="Pfam" id="PF01266">
    <property type="entry name" value="DAO"/>
    <property type="match status" value="1"/>
</dbReference>
<sequence>MNTNAKQHQTPIIVVGAGIVGITTAYVLQASGKYAVTVVAEYLPLPTLSDAYTTSAAPAWASPFAGGNWHGYAKLDQTDLQQKELFTLHMLQKLCDLYPDSSIKRVKGYEYRKAADYIEPYFIRHISGVRYIPTSELPPQGIDVGVEFDTVVFNAPEYLAWLARKFVAIGGVLRQSTRLSSLSDALKYAPTPSSPSSNENNNGAGVVVVNCTGLGSRYLVDVADAAVTPARGHVVLVRSPECQDVTVSDESEWFYVIPRGNGTVILGGTYDIGNWSQTTNPDTTTRILQNTIRLCPQLIGEPATSHTTAQNIDDRVAKLRERIVSEHVGFRPMRVGGVRLELSQLDVGNVPVVHNYGHGGYGYQSSWGYAYGAMRLVDQAVNSSCSVGPKHTQSKL</sequence>
<dbReference type="InterPro" id="IPR023209">
    <property type="entry name" value="DAO"/>
</dbReference>
<keyword evidence="5" id="KW-0560">Oxidoreductase</keyword>
<feature type="binding site" evidence="6">
    <location>
        <position position="212"/>
    </location>
    <ligand>
        <name>FAD</name>
        <dbReference type="ChEBI" id="CHEBI:57692"/>
    </ligand>
</feature>
<evidence type="ECO:0000256" key="2">
    <source>
        <dbReference type="ARBA" id="ARBA00006730"/>
    </source>
</evidence>
<accession>A0A1R1PNF5</accession>
<dbReference type="PANTHER" id="PTHR11530:SF11">
    <property type="entry name" value="D-ASPARTATE OXIDASE"/>
    <property type="match status" value="1"/>
</dbReference>